<evidence type="ECO:0000313" key="3">
    <source>
        <dbReference type="EMBL" id="KAF2723302.1"/>
    </source>
</evidence>
<feature type="compositionally biased region" description="Acidic residues" evidence="1">
    <location>
        <begin position="959"/>
        <end position="969"/>
    </location>
</feature>
<dbReference type="Proteomes" id="UP000799441">
    <property type="component" value="Unassembled WGS sequence"/>
</dbReference>
<name>A0A9P4Q9W2_9PEZI</name>
<keyword evidence="4" id="KW-1185">Reference proteome</keyword>
<dbReference type="CDD" id="cd04401">
    <property type="entry name" value="RhoGAP_fMSB1"/>
    <property type="match status" value="1"/>
</dbReference>
<evidence type="ECO:0000313" key="4">
    <source>
        <dbReference type="Proteomes" id="UP000799441"/>
    </source>
</evidence>
<dbReference type="Pfam" id="PF08101">
    <property type="entry name" value="Msb1-Mug8_dom"/>
    <property type="match status" value="1"/>
</dbReference>
<dbReference type="PANTHER" id="PTHR28093">
    <property type="entry name" value="MORPHOGENESIS-RELATED PROTEIN MSB1"/>
    <property type="match status" value="1"/>
</dbReference>
<dbReference type="PANTHER" id="PTHR28093:SF1">
    <property type="entry name" value="MORPHOGENESIS-RELATED PROTEIN MSB1"/>
    <property type="match status" value="1"/>
</dbReference>
<protein>
    <submittedName>
        <fullName evidence="3">DUF1708-domain-containing protein</fullName>
    </submittedName>
</protein>
<feature type="compositionally biased region" description="Polar residues" evidence="1">
    <location>
        <begin position="821"/>
        <end position="841"/>
    </location>
</feature>
<feature type="compositionally biased region" description="Polar residues" evidence="1">
    <location>
        <begin position="985"/>
        <end position="1008"/>
    </location>
</feature>
<feature type="compositionally biased region" description="Low complexity" evidence="1">
    <location>
        <begin position="372"/>
        <end position="385"/>
    </location>
</feature>
<dbReference type="InterPro" id="IPR012965">
    <property type="entry name" value="Msb1/Mug8_dom"/>
</dbReference>
<feature type="region of interest" description="Disordered" evidence="1">
    <location>
        <begin position="686"/>
        <end position="1023"/>
    </location>
</feature>
<feature type="compositionally biased region" description="Polar residues" evidence="1">
    <location>
        <begin position="791"/>
        <end position="807"/>
    </location>
</feature>
<feature type="region of interest" description="Disordered" evidence="1">
    <location>
        <begin position="586"/>
        <end position="611"/>
    </location>
</feature>
<feature type="non-terminal residue" evidence="3">
    <location>
        <position position="1039"/>
    </location>
</feature>
<proteinExistence type="predicted"/>
<comment type="caution">
    <text evidence="3">The sequence shown here is derived from an EMBL/GenBank/DDBJ whole genome shotgun (WGS) entry which is preliminary data.</text>
</comment>
<feature type="region of interest" description="Disordered" evidence="1">
    <location>
        <begin position="369"/>
        <end position="400"/>
    </location>
</feature>
<feature type="region of interest" description="Disordered" evidence="1">
    <location>
        <begin position="1"/>
        <end position="28"/>
    </location>
</feature>
<feature type="compositionally biased region" description="Acidic residues" evidence="1">
    <location>
        <begin position="1009"/>
        <end position="1020"/>
    </location>
</feature>
<gene>
    <name evidence="3" type="ORF">K431DRAFT_202309</name>
</gene>
<feature type="compositionally biased region" description="Low complexity" evidence="1">
    <location>
        <begin position="696"/>
        <end position="712"/>
    </location>
</feature>
<evidence type="ECO:0000259" key="2">
    <source>
        <dbReference type="Pfam" id="PF08101"/>
    </source>
</evidence>
<feature type="domain" description="Meiotically up-regulated protein Msb1/Mug8" evidence="2">
    <location>
        <begin position="42"/>
        <end position="512"/>
    </location>
</feature>
<organism evidence="3 4">
    <name type="scientific">Polychaeton citri CBS 116435</name>
    <dbReference type="NCBI Taxonomy" id="1314669"/>
    <lineage>
        <taxon>Eukaryota</taxon>
        <taxon>Fungi</taxon>
        <taxon>Dikarya</taxon>
        <taxon>Ascomycota</taxon>
        <taxon>Pezizomycotina</taxon>
        <taxon>Dothideomycetes</taxon>
        <taxon>Dothideomycetidae</taxon>
        <taxon>Capnodiales</taxon>
        <taxon>Capnodiaceae</taxon>
        <taxon>Polychaeton</taxon>
    </lineage>
</organism>
<dbReference type="AlphaFoldDB" id="A0A9P4Q9W2"/>
<accession>A0A9P4Q9W2</accession>
<dbReference type="EMBL" id="MU003777">
    <property type="protein sequence ID" value="KAF2723302.1"/>
    <property type="molecule type" value="Genomic_DNA"/>
</dbReference>
<evidence type="ECO:0000256" key="1">
    <source>
        <dbReference type="SAM" id="MobiDB-lite"/>
    </source>
</evidence>
<dbReference type="OrthoDB" id="3362494at2759"/>
<dbReference type="InterPro" id="IPR037508">
    <property type="entry name" value="Msb1/Mug8"/>
</dbReference>
<reference evidence="3" key="1">
    <citation type="journal article" date="2020" name="Stud. Mycol.">
        <title>101 Dothideomycetes genomes: a test case for predicting lifestyles and emergence of pathogens.</title>
        <authorList>
            <person name="Haridas S."/>
            <person name="Albert R."/>
            <person name="Binder M."/>
            <person name="Bloem J."/>
            <person name="Labutti K."/>
            <person name="Salamov A."/>
            <person name="Andreopoulos B."/>
            <person name="Baker S."/>
            <person name="Barry K."/>
            <person name="Bills G."/>
            <person name="Bluhm B."/>
            <person name="Cannon C."/>
            <person name="Castanera R."/>
            <person name="Culley D."/>
            <person name="Daum C."/>
            <person name="Ezra D."/>
            <person name="Gonzalez J."/>
            <person name="Henrissat B."/>
            <person name="Kuo A."/>
            <person name="Liang C."/>
            <person name="Lipzen A."/>
            <person name="Lutzoni F."/>
            <person name="Magnuson J."/>
            <person name="Mondo S."/>
            <person name="Nolan M."/>
            <person name="Ohm R."/>
            <person name="Pangilinan J."/>
            <person name="Park H.-J."/>
            <person name="Ramirez L."/>
            <person name="Alfaro M."/>
            <person name="Sun H."/>
            <person name="Tritt A."/>
            <person name="Yoshinaga Y."/>
            <person name="Zwiers L.-H."/>
            <person name="Turgeon B."/>
            <person name="Goodwin S."/>
            <person name="Spatafora J."/>
            <person name="Crous P."/>
            <person name="Grigoriev I."/>
        </authorList>
    </citation>
    <scope>NUCLEOTIDE SEQUENCE</scope>
    <source>
        <strain evidence="3">CBS 116435</strain>
    </source>
</reference>
<sequence>MPFFSKLKPRGGQAKKATEESRPAAPVRRHFDTQWNSTSVVLEEVEELIHACTVEMKSRAEALDTPFLLLPFRPDSDASGVRTFIASFFRENMNGSSRYRGNGLKQELRLTDPIVLCCIMKWCWSRIPRGVVSWPVYDGFAIGERESHMARNAFDTFIPIGVESSARKNIIFDFFDLISAVAAHGKMNGLGGRKLSRLAGWWAFEHSDNGNGFEGGYQSWSKAADATSHLFFAYLRSLSPEADASLSLIERIPRSLQALLAQTEYPPEAPALLQRSTPRVIMLVDSVSPTPFALLRRGAHFEYRSSDRVLHSYQEFEDPLNALTEECKRVLYAIASINSSGFRRPWTGGHVEQPEESWSAFQNLGFSEITEPTSPQSQTGSPGSPIQGLQSAPLSRNADFGRPTTPSWADFMSSGFADDENTKATPLLFPPEKILPPLGDSRAVSPMLSQDDDLAPGELAAITNVELDDAFWWVWITSLAGEEPNERKSVFGRCAIIETSILNGSWLIMEEQVKGASPDPAEGAILVEKKSRLSRLTSKTRLGRKSTSRRPPLPIHEGLEKVTSETPSKASIGIDQQAKIKAAARALTDKANGQPVQPITKRGRIEDSQSGKTNSVLTLGLQNEAGPAMKWATSYDKHIVRSAYLGDNFAGKGVSREELVRKISSQTLDAQANASLKAPAAAQSTASLSRSTSVHDGPAVPAKDDAPAVPADLTSPNPVPAEDTAIPPPAASPVTLPVQKHATPAEHGSKALPPISTATAKEVGISPPSPKIERKPLPTRTGAAQDHPAFRQTSEDTPQPQSPSTIKSPAALAAQAAMQGSPESQKSQAPSSIFRKQSSSAGLKKLFGRKKDSLDASRPQSKGLGESAQEVVAEPTMPSEPILDDITPQEHQDAEKQFSTFDQGPMEDMPAAMPVSSMEDTDGEANESPSHLQAHAQPASPAAGDGDTFTTPMEQLNDPVDDDQSEASIDDLNPIALEQDRWAQIRQNAQMRQRASEEQSAQSRPTQDSFDEGETSGEETIESRVARIKARVAELTGGV</sequence>